<keyword evidence="1" id="KW-0175">Coiled coil</keyword>
<sequence>MKDIAISIAGKLSEYLVNPMLNHARYMFSFNQINRSLYVQKDELIVTQKSVKERMKEARRKTKIIEEPIERWMNDDNNVLQDVEKLEEKTKDNKGCYRVPELPGMKYFSSKNFVYYKSTEHAYNKLPEPSKFDPIGSLSDNSFSRDPMPTPSQGLLIELFPRKLS</sequence>
<gene>
    <name evidence="3" type="ORF">VFH_I272680</name>
</gene>
<feature type="coiled-coil region" evidence="1">
    <location>
        <begin position="41"/>
        <end position="89"/>
    </location>
</feature>
<name>A0AAV0YPW4_VICFA</name>
<dbReference type="EMBL" id="OX451736">
    <property type="protein sequence ID" value="CAI8586843.1"/>
    <property type="molecule type" value="Genomic_DNA"/>
</dbReference>
<evidence type="ECO:0000256" key="1">
    <source>
        <dbReference type="SAM" id="Coils"/>
    </source>
</evidence>
<organism evidence="3 4">
    <name type="scientific">Vicia faba</name>
    <name type="common">Broad bean</name>
    <name type="synonym">Faba vulgaris</name>
    <dbReference type="NCBI Taxonomy" id="3906"/>
    <lineage>
        <taxon>Eukaryota</taxon>
        <taxon>Viridiplantae</taxon>
        <taxon>Streptophyta</taxon>
        <taxon>Embryophyta</taxon>
        <taxon>Tracheophyta</taxon>
        <taxon>Spermatophyta</taxon>
        <taxon>Magnoliopsida</taxon>
        <taxon>eudicotyledons</taxon>
        <taxon>Gunneridae</taxon>
        <taxon>Pentapetalae</taxon>
        <taxon>rosids</taxon>
        <taxon>fabids</taxon>
        <taxon>Fabales</taxon>
        <taxon>Fabaceae</taxon>
        <taxon>Papilionoideae</taxon>
        <taxon>50 kb inversion clade</taxon>
        <taxon>NPAAA clade</taxon>
        <taxon>Hologalegina</taxon>
        <taxon>IRL clade</taxon>
        <taxon>Fabeae</taxon>
        <taxon>Vicia</taxon>
    </lineage>
</organism>
<dbReference type="Proteomes" id="UP001157006">
    <property type="component" value="Chromosome 1L"/>
</dbReference>
<evidence type="ECO:0000313" key="4">
    <source>
        <dbReference type="Proteomes" id="UP001157006"/>
    </source>
</evidence>
<proteinExistence type="predicted"/>
<dbReference type="AlphaFoldDB" id="A0AAV0YPW4"/>
<protein>
    <submittedName>
        <fullName evidence="3">Uncharacterized protein</fullName>
    </submittedName>
</protein>
<evidence type="ECO:0000256" key="2">
    <source>
        <dbReference type="SAM" id="MobiDB-lite"/>
    </source>
</evidence>
<keyword evidence="4" id="KW-1185">Reference proteome</keyword>
<reference evidence="3 4" key="1">
    <citation type="submission" date="2023-01" db="EMBL/GenBank/DDBJ databases">
        <authorList>
            <person name="Kreplak J."/>
        </authorList>
    </citation>
    <scope>NUCLEOTIDE SEQUENCE [LARGE SCALE GENOMIC DNA]</scope>
</reference>
<accession>A0AAV0YPW4</accession>
<feature type="region of interest" description="Disordered" evidence="2">
    <location>
        <begin position="128"/>
        <end position="153"/>
    </location>
</feature>
<evidence type="ECO:0000313" key="3">
    <source>
        <dbReference type="EMBL" id="CAI8586843.1"/>
    </source>
</evidence>